<evidence type="ECO:0000256" key="14">
    <source>
        <dbReference type="SAM" id="Phobius"/>
    </source>
</evidence>
<reference evidence="15 16" key="1">
    <citation type="submission" date="2017-03" db="EMBL/GenBank/DDBJ databases">
        <title>Genomes of endolithic fungi from Antarctica.</title>
        <authorList>
            <person name="Coleine C."/>
            <person name="Masonjones S."/>
            <person name="Stajich J.E."/>
        </authorList>
    </citation>
    <scope>NUCLEOTIDE SEQUENCE [LARGE SCALE GENOMIC DNA]</scope>
    <source>
        <strain evidence="15 16">CCFEE 6315</strain>
    </source>
</reference>
<comment type="cofactor">
    <cofactor evidence="1 11">
        <name>Ca(2+)</name>
        <dbReference type="ChEBI" id="CHEBI:29108"/>
    </cofactor>
</comment>
<keyword evidence="6 11" id="KW-0106">Calcium</keyword>
<evidence type="ECO:0000313" key="15">
    <source>
        <dbReference type="EMBL" id="TKA27750.1"/>
    </source>
</evidence>
<evidence type="ECO:0000313" key="16">
    <source>
        <dbReference type="Proteomes" id="UP000308549"/>
    </source>
</evidence>
<keyword evidence="14" id="KW-0812">Transmembrane</keyword>
<feature type="active site" evidence="10">
    <location>
        <position position="582"/>
    </location>
</feature>
<feature type="binding site" evidence="11">
    <location>
        <position position="670"/>
    </location>
    <ligand>
        <name>Ca(2+)</name>
        <dbReference type="ChEBI" id="CHEBI:29108"/>
    </ligand>
</feature>
<evidence type="ECO:0000256" key="2">
    <source>
        <dbReference type="ARBA" id="ARBA00004922"/>
    </source>
</evidence>
<gene>
    <name evidence="15" type="ORF">B0A50_04851</name>
</gene>
<feature type="active site" evidence="10">
    <location>
        <position position="404"/>
    </location>
</feature>
<comment type="catalytic activity">
    <reaction evidence="9">
        <text>N(4)-(alpha-D-Man-(1-&gt;2)-alpha-D-Man-(1-&gt;2)-alpha-D-Man-(1-&gt;3)-[alpha-D-Man-(1-&gt;2)-alpha-D-Man-(1-&gt;3)-[alpha-D-Man-(1-&gt;2)-alpha-D-Man-(1-&gt;6)]-alpha-D-Man-(1-&gt;6)]-beta-D-Man-(1-&gt;4)-beta-D-GlcNAc-(1-&gt;4)-beta-D-GlcNAc)-L-asparaginyl-[protein] (N-glucan mannose isomer 9A1,2,3B1,2,3) + 4 H2O = N(4)-(alpha-D-Man-(1-&gt;3)-[alpha-D-Man-(1-&gt;3)-[alpha-D-Man-(1-&gt;6)]-alpha-D-Man-(1-&gt;6)]-beta-D-Man-(1-&gt;4)-beta-D-GlcNAc-(1-&gt;4)-beta-D-GlcNAc)-L-asparaginyl-[protein] (N-glucan mannose isomer 5A1,2) + 4 beta-D-mannose</text>
        <dbReference type="Rhea" id="RHEA:56008"/>
        <dbReference type="Rhea" id="RHEA-COMP:14356"/>
        <dbReference type="Rhea" id="RHEA-COMP:14367"/>
        <dbReference type="ChEBI" id="CHEBI:15377"/>
        <dbReference type="ChEBI" id="CHEBI:28563"/>
        <dbReference type="ChEBI" id="CHEBI:59087"/>
        <dbReference type="ChEBI" id="CHEBI:139493"/>
        <dbReference type="EC" id="3.2.1.113"/>
    </reaction>
</comment>
<dbReference type="AlphaFoldDB" id="A0A4U0TYW7"/>
<feature type="region of interest" description="Disordered" evidence="13">
    <location>
        <begin position="1"/>
        <end position="84"/>
    </location>
</feature>
<sequence length="752" mass="84376">MNNRDPFNLRRSPGSTLLRSNSYFGRKESPEKKDKGLEESLAPQPSSSMSSYAPPSFNGPTHRHPDQWQSSKADGHTNGSVSEKITGMFNSDRKEALPMYKDKPYAHLKGGKRMPWFRRKRTMGLILATLAGLSWWFGVLSPLSYFSGNSDGLSARKSKSLSWFGSSTGTDWDDRAEQVKQAFKTSFADYEKHGWGQDEYHPVAKDGKKMTPNGLGWIIVDALDTMMLMNLTSELTHARKWIKDDLTYEQDHDVSTFETTIRMLGGLLSAHYLSTTFPDAYAPVKDGLSDDLYIEKAADLADRLLGAFETSSGVPLASVNLQTRKGLPSHADAGASSTAEATSVQLELKYLAKLTGEDHYWDKAEKVMQVVDRQHPEDGLVPIFIYAEQGAFRGNNIRLGSRGDSYYEYLIKQYLQTSQQEPVYQGMWNESMKGIKKHLLTYSYPHNFTVLAERPNGLNRDLQAKMDHLVAFMPGTIALATTGGLPLDQARKLPSWGPEQEEDMLLAEELMKTFWAMYTVTPTGLAPEITYFNVHDPPLMYEDLSPSERPRGPELSGVSTGQDDFSDYIIKSADTHNLQRPETVESLFYMWRITGDEKYREWGWRMFESFIKHTATPDGKGYSSISSVNELPPPLRDNMESFWLAETLKYLYLLFSPTDVLPLTDVVFNTEAHAFPRFQLGKLFTTGWERHQQGVEAKGEGSATTAAGDATSGGEAQAGAPVARERETETREQTREEVKTVVVEDTEVTGES</sequence>
<feature type="compositionally biased region" description="Basic and acidic residues" evidence="13">
    <location>
        <begin position="25"/>
        <end position="38"/>
    </location>
</feature>
<dbReference type="PRINTS" id="PR00747">
    <property type="entry name" value="GLYHDRLASE47"/>
</dbReference>
<feature type="compositionally biased region" description="Polar residues" evidence="13">
    <location>
        <begin position="13"/>
        <end position="23"/>
    </location>
</feature>
<protein>
    <recommendedName>
        <fullName evidence="12">alpha-1,2-Mannosidase</fullName>
        <ecNumber evidence="12">3.2.1.-</ecNumber>
    </recommendedName>
</protein>
<comment type="pathway">
    <text evidence="2">Protein modification; protein glycosylation.</text>
</comment>
<dbReference type="UniPathway" id="UPA00378"/>
<dbReference type="GO" id="GO:0005783">
    <property type="term" value="C:endoplasmic reticulum"/>
    <property type="evidence" value="ECO:0007669"/>
    <property type="project" value="TreeGrafter"/>
</dbReference>
<keyword evidence="4 11" id="KW-0479">Metal-binding</keyword>
<organism evidence="15 16">
    <name type="scientific">Salinomyces thailandicus</name>
    <dbReference type="NCBI Taxonomy" id="706561"/>
    <lineage>
        <taxon>Eukaryota</taxon>
        <taxon>Fungi</taxon>
        <taxon>Dikarya</taxon>
        <taxon>Ascomycota</taxon>
        <taxon>Pezizomycotina</taxon>
        <taxon>Dothideomycetes</taxon>
        <taxon>Dothideomycetidae</taxon>
        <taxon>Mycosphaerellales</taxon>
        <taxon>Teratosphaeriaceae</taxon>
        <taxon>Salinomyces</taxon>
    </lineage>
</organism>
<dbReference type="GO" id="GO:0016020">
    <property type="term" value="C:membrane"/>
    <property type="evidence" value="ECO:0007669"/>
    <property type="project" value="InterPro"/>
</dbReference>
<dbReference type="Gene3D" id="1.50.10.10">
    <property type="match status" value="1"/>
</dbReference>
<comment type="catalytic activity">
    <reaction evidence="8">
        <text>N(4)-(alpha-D-Man-(1-&gt;2)-alpha-D-Man-(1-&gt;2)-alpha-D-Man-(1-&gt;3)-[alpha-D-Man-(1-&gt;3)-[alpha-D-Man-(1-&gt;2)-alpha-D-Man-(1-&gt;6)]-alpha-D-Man-(1-&gt;6)]-beta-D-Man-(1-&gt;4)-beta-D-GlcNAc-(1-&gt;4)-beta-D-GlcNAc)-L-asparaginyl-[protein] (N-glucan mannose isomer 8A1,2,3B1,3) + 3 H2O = N(4)-(alpha-D-Man-(1-&gt;3)-[alpha-D-Man-(1-&gt;3)-[alpha-D-Man-(1-&gt;6)]-alpha-D-Man-(1-&gt;6)]-beta-D-Man-(1-&gt;4)-beta-D-GlcNAc-(1-&gt;4)-beta-D-GlcNAc)-L-asparaginyl-[protein] (N-glucan mannose isomer 5A1,2) + 3 beta-D-mannose</text>
        <dbReference type="Rhea" id="RHEA:56028"/>
        <dbReference type="Rhea" id="RHEA-COMP:14358"/>
        <dbReference type="Rhea" id="RHEA-COMP:14367"/>
        <dbReference type="ChEBI" id="CHEBI:15377"/>
        <dbReference type="ChEBI" id="CHEBI:28563"/>
        <dbReference type="ChEBI" id="CHEBI:59087"/>
        <dbReference type="ChEBI" id="CHEBI:60628"/>
        <dbReference type="EC" id="3.2.1.113"/>
    </reaction>
</comment>
<dbReference type="InterPro" id="IPR050749">
    <property type="entry name" value="Glycosyl_Hydrolase_47"/>
</dbReference>
<keyword evidence="7" id="KW-1015">Disulfide bond</keyword>
<dbReference type="GO" id="GO:0004571">
    <property type="term" value="F:mannosyl-oligosaccharide 1,2-alpha-mannosidase activity"/>
    <property type="evidence" value="ECO:0007669"/>
    <property type="project" value="UniProtKB-EC"/>
</dbReference>
<feature type="compositionally biased region" description="Low complexity" evidence="13">
    <location>
        <begin position="40"/>
        <end position="56"/>
    </location>
</feature>
<evidence type="ECO:0000256" key="1">
    <source>
        <dbReference type="ARBA" id="ARBA00001913"/>
    </source>
</evidence>
<keyword evidence="14" id="KW-1133">Transmembrane helix</keyword>
<accession>A0A4U0TYW7</accession>
<comment type="similarity">
    <text evidence="3 12">Belongs to the glycosyl hydrolase 47 family.</text>
</comment>
<dbReference type="OrthoDB" id="8118055at2759"/>
<dbReference type="GO" id="GO:0005509">
    <property type="term" value="F:calcium ion binding"/>
    <property type="evidence" value="ECO:0007669"/>
    <property type="project" value="InterPro"/>
</dbReference>
<dbReference type="PANTHER" id="PTHR11742:SF55">
    <property type="entry name" value="ENDOPLASMIC RETICULUM MANNOSYL-OLIGOSACCHARIDE 1,2-ALPHA-MANNOSIDASE"/>
    <property type="match status" value="1"/>
</dbReference>
<dbReference type="GO" id="GO:0036503">
    <property type="term" value="P:ERAD pathway"/>
    <property type="evidence" value="ECO:0007669"/>
    <property type="project" value="UniProtKB-ARBA"/>
</dbReference>
<feature type="compositionally biased region" description="Low complexity" evidence="13">
    <location>
        <begin position="700"/>
        <end position="715"/>
    </location>
</feature>
<dbReference type="Proteomes" id="UP000308549">
    <property type="component" value="Unassembled WGS sequence"/>
</dbReference>
<dbReference type="GO" id="GO:0005975">
    <property type="term" value="P:carbohydrate metabolic process"/>
    <property type="evidence" value="ECO:0007669"/>
    <property type="project" value="InterPro"/>
</dbReference>
<evidence type="ECO:0000256" key="7">
    <source>
        <dbReference type="ARBA" id="ARBA00023157"/>
    </source>
</evidence>
<evidence type="ECO:0000256" key="9">
    <source>
        <dbReference type="ARBA" id="ARBA00048605"/>
    </source>
</evidence>
<comment type="caution">
    <text evidence="15">The sequence shown here is derived from an EMBL/GenBank/DDBJ whole genome shotgun (WGS) entry which is preliminary data.</text>
</comment>
<evidence type="ECO:0000256" key="6">
    <source>
        <dbReference type="ARBA" id="ARBA00022837"/>
    </source>
</evidence>
<dbReference type="InterPro" id="IPR036026">
    <property type="entry name" value="Seven-hairpin_glycosidases"/>
</dbReference>
<dbReference type="InterPro" id="IPR012341">
    <property type="entry name" value="6hp_glycosidase-like_sf"/>
</dbReference>
<feature type="transmembrane region" description="Helical" evidence="14">
    <location>
        <begin position="122"/>
        <end position="146"/>
    </location>
</feature>
<name>A0A4U0TYW7_9PEZI</name>
<evidence type="ECO:0000256" key="3">
    <source>
        <dbReference type="ARBA" id="ARBA00007658"/>
    </source>
</evidence>
<evidence type="ECO:0000256" key="12">
    <source>
        <dbReference type="RuleBase" id="RU361193"/>
    </source>
</evidence>
<evidence type="ECO:0000256" key="11">
    <source>
        <dbReference type="PIRSR" id="PIRSR601382-2"/>
    </source>
</evidence>
<evidence type="ECO:0000256" key="8">
    <source>
        <dbReference type="ARBA" id="ARBA00047669"/>
    </source>
</evidence>
<feature type="active site" description="Proton donor" evidence="10">
    <location>
        <position position="258"/>
    </location>
</feature>
<keyword evidence="12" id="KW-0326">Glycosidase</keyword>
<evidence type="ECO:0000256" key="4">
    <source>
        <dbReference type="ARBA" id="ARBA00022723"/>
    </source>
</evidence>
<dbReference type="Pfam" id="PF01532">
    <property type="entry name" value="Glyco_hydro_47"/>
    <property type="match status" value="1"/>
</dbReference>
<dbReference type="EC" id="3.2.1.-" evidence="12"/>
<dbReference type="EMBL" id="NAJL01000021">
    <property type="protein sequence ID" value="TKA27750.1"/>
    <property type="molecule type" value="Genomic_DNA"/>
</dbReference>
<proteinExistence type="inferred from homology"/>
<keyword evidence="16" id="KW-1185">Reference proteome</keyword>
<feature type="region of interest" description="Disordered" evidence="13">
    <location>
        <begin position="694"/>
        <end position="752"/>
    </location>
</feature>
<dbReference type="PANTHER" id="PTHR11742">
    <property type="entry name" value="MANNOSYL-OLIGOSACCHARIDE ALPHA-1,2-MANNOSIDASE-RELATED"/>
    <property type="match status" value="1"/>
</dbReference>
<feature type="active site" description="Proton donor" evidence="10">
    <location>
        <position position="528"/>
    </location>
</feature>
<keyword evidence="5 12" id="KW-0378">Hydrolase</keyword>
<keyword evidence="14" id="KW-0472">Membrane</keyword>
<evidence type="ECO:0000256" key="10">
    <source>
        <dbReference type="PIRSR" id="PIRSR601382-1"/>
    </source>
</evidence>
<evidence type="ECO:0000256" key="5">
    <source>
        <dbReference type="ARBA" id="ARBA00022801"/>
    </source>
</evidence>
<dbReference type="InterPro" id="IPR001382">
    <property type="entry name" value="Glyco_hydro_47"/>
</dbReference>
<evidence type="ECO:0000256" key="13">
    <source>
        <dbReference type="SAM" id="MobiDB-lite"/>
    </source>
</evidence>
<feature type="compositionally biased region" description="Basic and acidic residues" evidence="13">
    <location>
        <begin position="723"/>
        <end position="739"/>
    </location>
</feature>
<dbReference type="SUPFAM" id="SSF48225">
    <property type="entry name" value="Seven-hairpin glycosidases"/>
    <property type="match status" value="1"/>
</dbReference>
<feature type="compositionally biased region" description="Polar residues" evidence="13">
    <location>
        <begin position="67"/>
        <end position="83"/>
    </location>
</feature>